<keyword evidence="3" id="KW-1185">Reference proteome</keyword>
<name>A0A938YPD8_9ACTN</name>
<keyword evidence="1" id="KW-1133">Transmembrane helix</keyword>
<evidence type="ECO:0000256" key="1">
    <source>
        <dbReference type="SAM" id="Phobius"/>
    </source>
</evidence>
<reference evidence="2" key="1">
    <citation type="submission" date="2021-01" db="EMBL/GenBank/DDBJ databases">
        <title>KCTC 19127 draft genome.</title>
        <authorList>
            <person name="An D."/>
        </authorList>
    </citation>
    <scope>NUCLEOTIDE SEQUENCE</scope>
    <source>
        <strain evidence="2">KCTC 19127</strain>
    </source>
</reference>
<feature type="transmembrane region" description="Helical" evidence="1">
    <location>
        <begin position="39"/>
        <end position="62"/>
    </location>
</feature>
<organism evidence="2 3">
    <name type="scientific">Nakamurella flavida</name>
    <dbReference type="NCBI Taxonomy" id="363630"/>
    <lineage>
        <taxon>Bacteria</taxon>
        <taxon>Bacillati</taxon>
        <taxon>Actinomycetota</taxon>
        <taxon>Actinomycetes</taxon>
        <taxon>Nakamurellales</taxon>
        <taxon>Nakamurellaceae</taxon>
        <taxon>Nakamurella</taxon>
    </lineage>
</organism>
<gene>
    <name evidence="2" type="ORF">JL107_18565</name>
</gene>
<evidence type="ECO:0000313" key="3">
    <source>
        <dbReference type="Proteomes" id="UP000663801"/>
    </source>
</evidence>
<sequence>MRRFRAGAVVFVAACIAAIALGVYFAAVFPLRSNPQGPGLYLIMALGAAGAAGALLCLVTGVRTMRDPRRR</sequence>
<keyword evidence="1" id="KW-0812">Transmembrane</keyword>
<accession>A0A938YPD8</accession>
<keyword evidence="1" id="KW-0472">Membrane</keyword>
<feature type="transmembrane region" description="Helical" evidence="1">
    <location>
        <begin position="7"/>
        <end position="27"/>
    </location>
</feature>
<protein>
    <submittedName>
        <fullName evidence="2">Uncharacterized protein</fullName>
    </submittedName>
</protein>
<dbReference type="Proteomes" id="UP000663801">
    <property type="component" value="Unassembled WGS sequence"/>
</dbReference>
<dbReference type="EMBL" id="JAERWL010000018">
    <property type="protein sequence ID" value="MBM9478458.1"/>
    <property type="molecule type" value="Genomic_DNA"/>
</dbReference>
<comment type="caution">
    <text evidence="2">The sequence shown here is derived from an EMBL/GenBank/DDBJ whole genome shotgun (WGS) entry which is preliminary data.</text>
</comment>
<dbReference type="AlphaFoldDB" id="A0A938YPD8"/>
<dbReference type="RefSeq" id="WP_205258487.1">
    <property type="nucleotide sequence ID" value="NZ_BAAAPV010000007.1"/>
</dbReference>
<evidence type="ECO:0000313" key="2">
    <source>
        <dbReference type="EMBL" id="MBM9478458.1"/>
    </source>
</evidence>
<proteinExistence type="predicted"/>